<dbReference type="InterPro" id="IPR051380">
    <property type="entry name" value="pH-response_reg_palI/RIM9"/>
</dbReference>
<keyword evidence="1" id="KW-0812">Transmembrane</keyword>
<evidence type="ECO:0000256" key="1">
    <source>
        <dbReference type="SAM" id="Phobius"/>
    </source>
</evidence>
<reference evidence="2" key="1">
    <citation type="submission" date="2020-11" db="EMBL/GenBank/DDBJ databases">
        <authorList>
            <consortium name="DOE Joint Genome Institute"/>
            <person name="Ahrendt S."/>
            <person name="Riley R."/>
            <person name="Andreopoulos W."/>
            <person name="Labutti K."/>
            <person name="Pangilinan J."/>
            <person name="Ruiz-Duenas F.J."/>
            <person name="Barrasa J.M."/>
            <person name="Sanchez-Garcia M."/>
            <person name="Camarero S."/>
            <person name="Miyauchi S."/>
            <person name="Serrano A."/>
            <person name="Linde D."/>
            <person name="Babiker R."/>
            <person name="Drula E."/>
            <person name="Ayuso-Fernandez I."/>
            <person name="Pacheco R."/>
            <person name="Padilla G."/>
            <person name="Ferreira P."/>
            <person name="Barriuso J."/>
            <person name="Kellner H."/>
            <person name="Castanera R."/>
            <person name="Alfaro M."/>
            <person name="Ramirez L."/>
            <person name="Pisabarro A.G."/>
            <person name="Kuo A."/>
            <person name="Tritt A."/>
            <person name="Lipzen A."/>
            <person name="He G."/>
            <person name="Yan M."/>
            <person name="Ng V."/>
            <person name="Cullen D."/>
            <person name="Martin F."/>
            <person name="Rosso M.-N."/>
            <person name="Henrissat B."/>
            <person name="Hibbett D."/>
            <person name="Martinez A.T."/>
            <person name="Grigoriev I.V."/>
        </authorList>
    </citation>
    <scope>NUCLEOTIDE SEQUENCE</scope>
    <source>
        <strain evidence="2">AH 40177</strain>
    </source>
</reference>
<dbReference type="Gene3D" id="1.20.140.150">
    <property type="match status" value="1"/>
</dbReference>
<feature type="transmembrane region" description="Helical" evidence="1">
    <location>
        <begin position="109"/>
        <end position="129"/>
    </location>
</feature>
<sequence length="229" mass="24939">MALSKLRIAGITMLFIAFFLSFLASISLPTIRALDIARITDPLPIPNGAPSIGVREARFGIWSFCEYFNSGSVQCNPTGHGYTWPGLTTSPNSQAIAVQPLQASWTRGLAIHPVATAFAFIGFCLVFTTHTFWTLLVTALAALLTLLAFAVDIALYAKVHNLIKDVQVEGIHIYDSKTGAGFWLTFVSLILLIIAGVVNLISHRSESYPAYPSYPMSSSKPSWLGFLKK</sequence>
<dbReference type="AlphaFoldDB" id="A0A9P5Q452"/>
<keyword evidence="3" id="KW-1185">Reference proteome</keyword>
<feature type="transmembrane region" description="Helical" evidence="1">
    <location>
        <begin position="180"/>
        <end position="201"/>
    </location>
</feature>
<gene>
    <name evidence="2" type="ORF">BDP27DRAFT_1390542</name>
</gene>
<feature type="transmembrane region" description="Helical" evidence="1">
    <location>
        <begin position="135"/>
        <end position="159"/>
    </location>
</feature>
<feature type="transmembrane region" description="Helical" evidence="1">
    <location>
        <begin position="6"/>
        <end position="28"/>
    </location>
</feature>
<dbReference type="EMBL" id="JADNRY010000013">
    <property type="protein sequence ID" value="KAF9074353.1"/>
    <property type="molecule type" value="Genomic_DNA"/>
</dbReference>
<organism evidence="2 3">
    <name type="scientific">Rhodocollybia butyracea</name>
    <dbReference type="NCBI Taxonomy" id="206335"/>
    <lineage>
        <taxon>Eukaryota</taxon>
        <taxon>Fungi</taxon>
        <taxon>Dikarya</taxon>
        <taxon>Basidiomycota</taxon>
        <taxon>Agaricomycotina</taxon>
        <taxon>Agaricomycetes</taxon>
        <taxon>Agaricomycetidae</taxon>
        <taxon>Agaricales</taxon>
        <taxon>Marasmiineae</taxon>
        <taxon>Omphalotaceae</taxon>
        <taxon>Rhodocollybia</taxon>
    </lineage>
</organism>
<proteinExistence type="predicted"/>
<dbReference type="InterPro" id="IPR009571">
    <property type="entry name" value="SUR7/Rim9-like_fungi"/>
</dbReference>
<keyword evidence="1" id="KW-0472">Membrane</keyword>
<evidence type="ECO:0000313" key="3">
    <source>
        <dbReference type="Proteomes" id="UP000772434"/>
    </source>
</evidence>
<dbReference type="Pfam" id="PF06687">
    <property type="entry name" value="SUR7"/>
    <property type="match status" value="1"/>
</dbReference>
<name>A0A9P5Q452_9AGAR</name>
<evidence type="ECO:0008006" key="4">
    <source>
        <dbReference type="Google" id="ProtNLM"/>
    </source>
</evidence>
<dbReference type="GO" id="GO:0005886">
    <property type="term" value="C:plasma membrane"/>
    <property type="evidence" value="ECO:0007669"/>
    <property type="project" value="InterPro"/>
</dbReference>
<dbReference type="GO" id="GO:0032153">
    <property type="term" value="C:cell division site"/>
    <property type="evidence" value="ECO:0007669"/>
    <property type="project" value="TreeGrafter"/>
</dbReference>
<comment type="caution">
    <text evidence="2">The sequence shown here is derived from an EMBL/GenBank/DDBJ whole genome shotgun (WGS) entry which is preliminary data.</text>
</comment>
<dbReference type="GO" id="GO:0035838">
    <property type="term" value="C:growing cell tip"/>
    <property type="evidence" value="ECO:0007669"/>
    <property type="project" value="TreeGrafter"/>
</dbReference>
<keyword evidence="1" id="KW-1133">Transmembrane helix</keyword>
<dbReference type="Proteomes" id="UP000772434">
    <property type="component" value="Unassembled WGS sequence"/>
</dbReference>
<dbReference type="PANTHER" id="PTHR28013">
    <property type="entry name" value="PROTEIN DCV1-RELATED"/>
    <property type="match status" value="1"/>
</dbReference>
<evidence type="ECO:0000313" key="2">
    <source>
        <dbReference type="EMBL" id="KAF9074353.1"/>
    </source>
</evidence>
<accession>A0A9P5Q452</accession>
<dbReference type="OrthoDB" id="2354757at2759"/>
<dbReference type="PANTHER" id="PTHR28013:SF4">
    <property type="entry name" value="MARVEL DOMAIN-CONTAINING PROTEIN"/>
    <property type="match status" value="1"/>
</dbReference>
<protein>
    <recommendedName>
        <fullName evidence="4">Pali-domain-containing protein</fullName>
    </recommendedName>
</protein>